<accession>I4C226</accession>
<dbReference type="KEGG" id="dti:Desti_0898"/>
<protein>
    <recommendedName>
        <fullName evidence="1">DUF1638 domain-containing protein</fullName>
    </recommendedName>
</protein>
<evidence type="ECO:0000313" key="3">
    <source>
        <dbReference type="Proteomes" id="UP000006055"/>
    </source>
</evidence>
<dbReference type="Proteomes" id="UP000006055">
    <property type="component" value="Chromosome"/>
</dbReference>
<evidence type="ECO:0000259" key="1">
    <source>
        <dbReference type="Pfam" id="PF07796"/>
    </source>
</evidence>
<dbReference type="HOGENOM" id="CLU_091961_0_0_7"/>
<organism evidence="2 3">
    <name type="scientific">Desulfomonile tiedjei (strain ATCC 49306 / DSM 6799 / DCB-1)</name>
    <dbReference type="NCBI Taxonomy" id="706587"/>
    <lineage>
        <taxon>Bacteria</taxon>
        <taxon>Pseudomonadati</taxon>
        <taxon>Thermodesulfobacteriota</taxon>
        <taxon>Desulfomonilia</taxon>
        <taxon>Desulfomonilales</taxon>
        <taxon>Desulfomonilaceae</taxon>
        <taxon>Desulfomonile</taxon>
    </lineage>
</organism>
<dbReference type="RefSeq" id="WP_014808773.1">
    <property type="nucleotide sequence ID" value="NC_018025.1"/>
</dbReference>
<feature type="domain" description="DUF1638" evidence="1">
    <location>
        <begin position="75"/>
        <end position="242"/>
    </location>
</feature>
<gene>
    <name evidence="2" type="ordered locus">Desti_0898</name>
</gene>
<proteinExistence type="predicted"/>
<dbReference type="Pfam" id="PF07796">
    <property type="entry name" value="DUF1638"/>
    <property type="match status" value="1"/>
</dbReference>
<dbReference type="AlphaFoldDB" id="I4C226"/>
<dbReference type="InterPro" id="IPR012437">
    <property type="entry name" value="DUF1638"/>
</dbReference>
<dbReference type="OrthoDB" id="9787351at2"/>
<dbReference type="EMBL" id="CP003360">
    <property type="protein sequence ID" value="AFM23617.1"/>
    <property type="molecule type" value="Genomic_DNA"/>
</dbReference>
<evidence type="ECO:0000313" key="2">
    <source>
        <dbReference type="EMBL" id="AFM23617.1"/>
    </source>
</evidence>
<dbReference type="STRING" id="706587.Desti_0898"/>
<name>I4C226_DESTA</name>
<reference evidence="3" key="1">
    <citation type="submission" date="2012-06" db="EMBL/GenBank/DDBJ databases">
        <title>Complete sequence of chromosome of Desulfomonile tiedjei DSM 6799.</title>
        <authorList>
            <person name="Lucas S."/>
            <person name="Copeland A."/>
            <person name="Lapidus A."/>
            <person name="Glavina del Rio T."/>
            <person name="Dalin E."/>
            <person name="Tice H."/>
            <person name="Bruce D."/>
            <person name="Goodwin L."/>
            <person name="Pitluck S."/>
            <person name="Peters L."/>
            <person name="Ovchinnikova G."/>
            <person name="Zeytun A."/>
            <person name="Lu M."/>
            <person name="Kyrpides N."/>
            <person name="Mavromatis K."/>
            <person name="Ivanova N."/>
            <person name="Brettin T."/>
            <person name="Detter J.C."/>
            <person name="Han C."/>
            <person name="Larimer F."/>
            <person name="Land M."/>
            <person name="Hauser L."/>
            <person name="Markowitz V."/>
            <person name="Cheng J.-F."/>
            <person name="Hugenholtz P."/>
            <person name="Woyke T."/>
            <person name="Wu D."/>
            <person name="Spring S."/>
            <person name="Schroeder M."/>
            <person name="Brambilla E."/>
            <person name="Klenk H.-P."/>
            <person name="Eisen J.A."/>
        </authorList>
    </citation>
    <scope>NUCLEOTIDE SEQUENCE [LARGE SCALE GENOMIC DNA]</scope>
    <source>
        <strain evidence="3">ATCC 49306 / DSM 6799 / DCB-1</strain>
    </source>
</reference>
<sequence length="253" mass="27935">MPVIGLICCQVLEMEFAHVLANDPVADPVIVLQTDFSDGFSKTFEGLRGKPPTEITTLDDDLPVSESITVLVNVLQVGLHTVIKDLQTGILQAASAMAPYVDLFLLGYGLCGNALANPIELLASVDTPVMIPMDEDHAVDDCIGLLIGGRERYYSEQCKCAGTMFMTSGWANHWKDIMLKQNRGSFGCEISKRLMANYERVLVLSTSVMSSEEMTAQVTEFGELYSLRTEVRDGTLKILEQTWQNAKEKVSRF</sequence>
<keyword evidence="3" id="KW-1185">Reference proteome</keyword>